<proteinExistence type="predicted"/>
<sequence>MEIVFFFGDNNAFLNNLEANILVLSALKLIKPIPVTHLLPAEKLAVQLCQYLRAKLVSYAKRDRQPGIVPKDLTCRLVNKPFKLRSLFMNEILHVESLQLLLEKFGDYLENFGFEYMSNEYNEPKRQLFKSIMEYCTKIRYFDSGQEYIMKKERVKYLAINSDDDDYELFSLKDEAVFSCKNFICKNAC</sequence>
<protein>
    <submittedName>
        <fullName evidence="1">Uncharacterized protein</fullName>
    </submittedName>
</protein>
<accession>A0A2N0R4B5</accession>
<reference evidence="1 2" key="2">
    <citation type="submission" date="2017-10" db="EMBL/GenBank/DDBJ databases">
        <title>Genome analyses suggest a sexual origin of heterokaryosis in a supposedly ancient asexual fungus.</title>
        <authorList>
            <person name="Corradi N."/>
            <person name="Sedzielewska K."/>
            <person name="Noel J."/>
            <person name="Charron P."/>
            <person name="Farinelli L."/>
            <person name="Marton T."/>
            <person name="Kruger M."/>
            <person name="Pelin A."/>
            <person name="Brachmann A."/>
            <person name="Corradi N."/>
        </authorList>
    </citation>
    <scope>NUCLEOTIDE SEQUENCE [LARGE SCALE GENOMIC DNA]</scope>
    <source>
        <strain evidence="1 2">A1</strain>
    </source>
</reference>
<dbReference type="EMBL" id="LLXH01001617">
    <property type="protein sequence ID" value="PKC58154.1"/>
    <property type="molecule type" value="Genomic_DNA"/>
</dbReference>
<dbReference type="VEuPathDB" id="FungiDB:RhiirA1_400856"/>
<comment type="caution">
    <text evidence="1">The sequence shown here is derived from an EMBL/GenBank/DDBJ whole genome shotgun (WGS) entry which is preliminary data.</text>
</comment>
<name>A0A2N0R4B5_9GLOM</name>
<evidence type="ECO:0000313" key="1">
    <source>
        <dbReference type="EMBL" id="PKC58154.1"/>
    </source>
</evidence>
<gene>
    <name evidence="1" type="ORF">RhiirA1_400856</name>
</gene>
<organism evidence="1 2">
    <name type="scientific">Rhizophagus irregularis</name>
    <dbReference type="NCBI Taxonomy" id="588596"/>
    <lineage>
        <taxon>Eukaryota</taxon>
        <taxon>Fungi</taxon>
        <taxon>Fungi incertae sedis</taxon>
        <taxon>Mucoromycota</taxon>
        <taxon>Glomeromycotina</taxon>
        <taxon>Glomeromycetes</taxon>
        <taxon>Glomerales</taxon>
        <taxon>Glomeraceae</taxon>
        <taxon>Rhizophagus</taxon>
    </lineage>
</organism>
<evidence type="ECO:0000313" key="2">
    <source>
        <dbReference type="Proteomes" id="UP000232688"/>
    </source>
</evidence>
<dbReference type="Proteomes" id="UP000232688">
    <property type="component" value="Unassembled WGS sequence"/>
</dbReference>
<reference evidence="1 2" key="1">
    <citation type="submission" date="2017-10" db="EMBL/GenBank/DDBJ databases">
        <title>Extensive intraspecific genome diversity in a model arbuscular mycorrhizal fungus.</title>
        <authorList>
            <person name="Chen E.C.H."/>
            <person name="Morin E."/>
            <person name="Baudet D."/>
            <person name="Noel J."/>
            <person name="Ndikumana S."/>
            <person name="Charron P."/>
            <person name="St-Onge C."/>
            <person name="Giorgi J."/>
            <person name="Grigoriev I.V."/>
            <person name="Roux C."/>
            <person name="Martin F.M."/>
            <person name="Corradi N."/>
        </authorList>
    </citation>
    <scope>NUCLEOTIDE SEQUENCE [LARGE SCALE GENOMIC DNA]</scope>
    <source>
        <strain evidence="1 2">A1</strain>
    </source>
</reference>
<dbReference type="AlphaFoldDB" id="A0A2N0R4B5"/>